<evidence type="ECO:0000313" key="2">
    <source>
        <dbReference type="EMBL" id="OIN97891.1"/>
    </source>
</evidence>
<dbReference type="EMBL" id="MNUO01000032">
    <property type="protein sequence ID" value="OIN97891.1"/>
    <property type="molecule type" value="Genomic_DNA"/>
</dbReference>
<organism evidence="2 3">
    <name type="scientific">Candidatus Desantisbacteria bacterium CG1_02_38_46</name>
    <dbReference type="NCBI Taxonomy" id="1817893"/>
    <lineage>
        <taxon>Bacteria</taxon>
        <taxon>Candidatus Desantisiibacteriota</taxon>
    </lineage>
</organism>
<sequence length="63" mass="7207">MKVLDMTPIIKKYSGYFVALSYDRKKVLGKGCTPEKALKEAREKGFKDPILTKIPEKNSLYLL</sequence>
<dbReference type="STRING" id="1817893.AUJ66_02120"/>
<protein>
    <recommendedName>
        <fullName evidence="1">DUF5678 domain-containing protein</fullName>
    </recommendedName>
</protein>
<comment type="caution">
    <text evidence="2">The sequence shown here is derived from an EMBL/GenBank/DDBJ whole genome shotgun (WGS) entry which is preliminary data.</text>
</comment>
<dbReference type="Pfam" id="PF18929">
    <property type="entry name" value="DUF5678"/>
    <property type="match status" value="1"/>
</dbReference>
<name>A0A1J4SEL9_9BACT</name>
<evidence type="ECO:0000259" key="1">
    <source>
        <dbReference type="Pfam" id="PF18929"/>
    </source>
</evidence>
<feature type="domain" description="DUF5678" evidence="1">
    <location>
        <begin position="10"/>
        <end position="57"/>
    </location>
</feature>
<dbReference type="AlphaFoldDB" id="A0A1J4SEL9"/>
<dbReference type="Proteomes" id="UP000182278">
    <property type="component" value="Unassembled WGS sequence"/>
</dbReference>
<proteinExistence type="predicted"/>
<gene>
    <name evidence="2" type="ORF">AUJ66_02120</name>
</gene>
<evidence type="ECO:0000313" key="3">
    <source>
        <dbReference type="Proteomes" id="UP000182278"/>
    </source>
</evidence>
<dbReference type="InterPro" id="IPR043734">
    <property type="entry name" value="DUF5678"/>
</dbReference>
<accession>A0A1J4SEL9</accession>
<reference evidence="2 3" key="1">
    <citation type="journal article" date="2016" name="Environ. Microbiol.">
        <title>Genomic resolution of a cold subsurface aquifer community provides metabolic insights for novel microbes adapted to high CO concentrations.</title>
        <authorList>
            <person name="Probst A.J."/>
            <person name="Castelle C.J."/>
            <person name="Singh A."/>
            <person name="Brown C.T."/>
            <person name="Anantharaman K."/>
            <person name="Sharon I."/>
            <person name="Hug L.A."/>
            <person name="Burstein D."/>
            <person name="Emerson J.B."/>
            <person name="Thomas B.C."/>
            <person name="Banfield J.F."/>
        </authorList>
    </citation>
    <scope>NUCLEOTIDE SEQUENCE [LARGE SCALE GENOMIC DNA]</scope>
    <source>
        <strain evidence="2">CG1_02_38_46</strain>
    </source>
</reference>